<dbReference type="EMBL" id="JBHUFB010000022">
    <property type="protein sequence ID" value="MFD1815709.1"/>
    <property type="molecule type" value="Genomic_DNA"/>
</dbReference>
<dbReference type="InterPro" id="IPR036102">
    <property type="entry name" value="OsmC/Ohrsf"/>
</dbReference>
<organism evidence="1 2">
    <name type="scientific">Rhodococcus gannanensis</name>
    <dbReference type="NCBI Taxonomy" id="1960308"/>
    <lineage>
        <taxon>Bacteria</taxon>
        <taxon>Bacillati</taxon>
        <taxon>Actinomycetota</taxon>
        <taxon>Actinomycetes</taxon>
        <taxon>Mycobacteriales</taxon>
        <taxon>Nocardiaceae</taxon>
        <taxon>Rhodococcus</taxon>
    </lineage>
</organism>
<accession>A0ABW4PBS6</accession>
<comment type="caution">
    <text evidence="1">The sequence shown here is derived from an EMBL/GenBank/DDBJ whole genome shotgun (WGS) entry which is preliminary data.</text>
</comment>
<protein>
    <submittedName>
        <fullName evidence="1">OsmC family protein</fullName>
    </submittedName>
</protein>
<dbReference type="Gene3D" id="3.30.300.20">
    <property type="match status" value="1"/>
</dbReference>
<dbReference type="Proteomes" id="UP001597286">
    <property type="component" value="Unassembled WGS sequence"/>
</dbReference>
<proteinExistence type="predicted"/>
<dbReference type="PANTHER" id="PTHR42830">
    <property type="entry name" value="OSMOTICALLY INDUCIBLE FAMILY PROTEIN"/>
    <property type="match status" value="1"/>
</dbReference>
<name>A0ABW4PBS6_9NOCA</name>
<reference evidence="2" key="1">
    <citation type="journal article" date="2019" name="Int. J. Syst. Evol. Microbiol.">
        <title>The Global Catalogue of Microorganisms (GCM) 10K type strain sequencing project: providing services to taxonomists for standard genome sequencing and annotation.</title>
        <authorList>
            <consortium name="The Broad Institute Genomics Platform"/>
            <consortium name="The Broad Institute Genome Sequencing Center for Infectious Disease"/>
            <person name="Wu L."/>
            <person name="Ma J."/>
        </authorList>
    </citation>
    <scope>NUCLEOTIDE SEQUENCE [LARGE SCALE GENOMIC DNA]</scope>
    <source>
        <strain evidence="2">DT72</strain>
    </source>
</reference>
<dbReference type="PANTHER" id="PTHR42830:SF2">
    <property type="entry name" value="OSMC_OHR FAMILY PROTEIN"/>
    <property type="match status" value="1"/>
</dbReference>
<dbReference type="InterPro" id="IPR003718">
    <property type="entry name" value="OsmC/Ohr_fam"/>
</dbReference>
<dbReference type="SUPFAM" id="SSF82784">
    <property type="entry name" value="OsmC-like"/>
    <property type="match status" value="1"/>
</dbReference>
<evidence type="ECO:0000313" key="2">
    <source>
        <dbReference type="Proteomes" id="UP001597286"/>
    </source>
</evidence>
<dbReference type="Pfam" id="PF02566">
    <property type="entry name" value="OsmC"/>
    <property type="match status" value="1"/>
</dbReference>
<evidence type="ECO:0000313" key="1">
    <source>
        <dbReference type="EMBL" id="MFD1815709.1"/>
    </source>
</evidence>
<keyword evidence="2" id="KW-1185">Reference proteome</keyword>
<dbReference type="InterPro" id="IPR015946">
    <property type="entry name" value="KH_dom-like_a/b"/>
</dbReference>
<gene>
    <name evidence="1" type="ORF">ACFSJG_26130</name>
</gene>
<dbReference type="InterPro" id="IPR052707">
    <property type="entry name" value="OsmC_Ohr_Peroxiredoxin"/>
</dbReference>
<dbReference type="RefSeq" id="WP_378488165.1">
    <property type="nucleotide sequence ID" value="NZ_JBHUFB010000022.1"/>
</dbReference>
<sequence length="164" mass="17908">MREHHYALTVAWTGNRGVGTADHRAYGREHLVSAPAKPDLLGSSDPSFRGDPALWNPEELLVASLAQCHMLWFLSLASSAGIVVTEYTDGPTGTMVEEPGGAGQFTEVTLNPDVTVRALDPRDTLAGDLPATIESLHEKANEMCFIARSVNFEVRHRPTTRVER</sequence>